<dbReference type="AlphaFoldDB" id="A0AA39FXS8"/>
<dbReference type="EMBL" id="JAQQBS010000001">
    <property type="protein sequence ID" value="KAK0177455.1"/>
    <property type="molecule type" value="Genomic_DNA"/>
</dbReference>
<proteinExistence type="predicted"/>
<comment type="caution">
    <text evidence="1">The sequence shown here is derived from an EMBL/GenBank/DDBJ whole genome shotgun (WGS) entry which is preliminary data.</text>
</comment>
<reference evidence="1" key="1">
    <citation type="journal article" date="2023" name="bioRxiv">
        <title>Scaffold-level genome assemblies of two parasitoid biocontrol wasps reveal the parthenogenesis mechanism and an associated novel virus.</title>
        <authorList>
            <person name="Inwood S."/>
            <person name="Skelly J."/>
            <person name="Guhlin J."/>
            <person name="Harrop T."/>
            <person name="Goldson S."/>
            <person name="Dearden P."/>
        </authorList>
    </citation>
    <scope>NUCLEOTIDE SEQUENCE</scope>
    <source>
        <strain evidence="1">Irish</strain>
        <tissue evidence="1">Whole body</tissue>
    </source>
</reference>
<evidence type="ECO:0000313" key="1">
    <source>
        <dbReference type="EMBL" id="KAK0177455.1"/>
    </source>
</evidence>
<reference evidence="1" key="2">
    <citation type="submission" date="2023-03" db="EMBL/GenBank/DDBJ databases">
        <authorList>
            <person name="Inwood S.N."/>
            <person name="Skelly J.G."/>
            <person name="Guhlin J."/>
            <person name="Harrop T.W.R."/>
            <person name="Goldson S.G."/>
            <person name="Dearden P.K."/>
        </authorList>
    </citation>
    <scope>NUCLEOTIDE SEQUENCE</scope>
    <source>
        <strain evidence="1">Irish</strain>
        <tissue evidence="1">Whole body</tissue>
    </source>
</reference>
<protein>
    <submittedName>
        <fullName evidence="1">Uncharacterized protein</fullName>
    </submittedName>
</protein>
<keyword evidence="2" id="KW-1185">Reference proteome</keyword>
<accession>A0AA39FXS8</accession>
<organism evidence="1 2">
    <name type="scientific">Microctonus aethiopoides</name>
    <dbReference type="NCBI Taxonomy" id="144406"/>
    <lineage>
        <taxon>Eukaryota</taxon>
        <taxon>Metazoa</taxon>
        <taxon>Ecdysozoa</taxon>
        <taxon>Arthropoda</taxon>
        <taxon>Hexapoda</taxon>
        <taxon>Insecta</taxon>
        <taxon>Pterygota</taxon>
        <taxon>Neoptera</taxon>
        <taxon>Endopterygota</taxon>
        <taxon>Hymenoptera</taxon>
        <taxon>Apocrita</taxon>
        <taxon>Ichneumonoidea</taxon>
        <taxon>Braconidae</taxon>
        <taxon>Euphorinae</taxon>
        <taxon>Microctonus</taxon>
    </lineage>
</organism>
<evidence type="ECO:0000313" key="2">
    <source>
        <dbReference type="Proteomes" id="UP001168990"/>
    </source>
</evidence>
<sequence length="94" mass="9880">MVIADRARLVQAGNIRGGGSNALPSGGQQLISSPYQYADQIVPDRGQPDGLTLVNSGQDAWQSNSAGGNAGIATATTAYIDYSWLQMQVSFLHL</sequence>
<gene>
    <name evidence="1" type="ORF">PV328_001506</name>
</gene>
<name>A0AA39FXS8_9HYME</name>
<dbReference type="Proteomes" id="UP001168990">
    <property type="component" value="Unassembled WGS sequence"/>
</dbReference>